<evidence type="ECO:0000313" key="1">
    <source>
        <dbReference type="EMBL" id="PLZ91575.1"/>
    </source>
</evidence>
<protein>
    <submittedName>
        <fullName evidence="1">Fatty-acid oxidation protein subunit alpha</fullName>
    </submittedName>
</protein>
<dbReference type="CDD" id="cd22366">
    <property type="entry name" value="XisH-like"/>
    <property type="match status" value="1"/>
</dbReference>
<dbReference type="Proteomes" id="UP000235036">
    <property type="component" value="Unassembled WGS sequence"/>
</dbReference>
<dbReference type="InterPro" id="IPR011856">
    <property type="entry name" value="tRNA_endonuc-like_dom_sf"/>
</dbReference>
<dbReference type="GO" id="GO:0003676">
    <property type="term" value="F:nucleic acid binding"/>
    <property type="evidence" value="ECO:0007669"/>
    <property type="project" value="InterPro"/>
</dbReference>
<evidence type="ECO:0000313" key="2">
    <source>
        <dbReference type="Proteomes" id="UP000235036"/>
    </source>
</evidence>
<dbReference type="SUPFAM" id="SSF52980">
    <property type="entry name" value="Restriction endonuclease-like"/>
    <property type="match status" value="1"/>
</dbReference>
<proteinExistence type="predicted"/>
<sequence>MSAKDRFHEAVKKGLQKQQWVITHDPLRIEFGEEDEVRIDLGTERLLAAEKAGEKIAVEVKSFLSDSALFDFHMALGQFLNYRLVLEASERERSLYLAVPIAAYESFFQRDLPQASVRQYQVKLIVYDPVDEVIVRWIN</sequence>
<gene>
    <name evidence="1" type="ORF">CEN44_08300</name>
</gene>
<dbReference type="EMBL" id="NRQW01000166">
    <property type="protein sequence ID" value="PLZ91575.1"/>
    <property type="molecule type" value="Genomic_DNA"/>
</dbReference>
<reference evidence="1 2" key="1">
    <citation type="submission" date="2017-08" db="EMBL/GenBank/DDBJ databases">
        <title>Genomes of Fischerella (Mastigocladus) sp. strains.</title>
        <authorList>
            <person name="Miller S.R."/>
        </authorList>
    </citation>
    <scope>NUCLEOTIDE SEQUENCE [LARGE SCALE GENOMIC DNA]</scope>
    <source>
        <strain evidence="1 2">CCMEE 5323</strain>
    </source>
</reference>
<dbReference type="InterPro" id="IPR011335">
    <property type="entry name" value="Restrct_endonuc-II-like"/>
</dbReference>
<dbReference type="AlphaFoldDB" id="A0A2N6K556"/>
<dbReference type="Pfam" id="PF08814">
    <property type="entry name" value="XisH"/>
    <property type="match status" value="1"/>
</dbReference>
<comment type="caution">
    <text evidence="1">The sequence shown here is derived from an EMBL/GenBank/DDBJ whole genome shotgun (WGS) entry which is preliminary data.</text>
</comment>
<keyword evidence="2" id="KW-1185">Reference proteome</keyword>
<dbReference type="InterPro" id="IPR014919">
    <property type="entry name" value="XisH"/>
</dbReference>
<dbReference type="RefSeq" id="WP_016864866.1">
    <property type="nucleotide sequence ID" value="NZ_CAWNVR010000251.1"/>
</dbReference>
<name>A0A2N6K556_FISMU</name>
<accession>A0A2N6K556</accession>
<dbReference type="Gene3D" id="3.40.1350.10">
    <property type="match status" value="1"/>
</dbReference>
<organism evidence="1 2">
    <name type="scientific">Fischerella muscicola CCMEE 5323</name>
    <dbReference type="NCBI Taxonomy" id="2019572"/>
    <lineage>
        <taxon>Bacteria</taxon>
        <taxon>Bacillati</taxon>
        <taxon>Cyanobacteriota</taxon>
        <taxon>Cyanophyceae</taxon>
        <taxon>Nostocales</taxon>
        <taxon>Hapalosiphonaceae</taxon>
        <taxon>Fischerella</taxon>
    </lineage>
</organism>